<evidence type="ECO:0000313" key="3">
    <source>
        <dbReference type="Proteomes" id="UP001295684"/>
    </source>
</evidence>
<dbReference type="Proteomes" id="UP001295684">
    <property type="component" value="Unassembled WGS sequence"/>
</dbReference>
<evidence type="ECO:0000256" key="1">
    <source>
        <dbReference type="SAM" id="MobiDB-lite"/>
    </source>
</evidence>
<dbReference type="EMBL" id="CAMPGE010025046">
    <property type="protein sequence ID" value="CAI2382842.1"/>
    <property type="molecule type" value="Genomic_DNA"/>
</dbReference>
<dbReference type="AlphaFoldDB" id="A0AAD1Y195"/>
<reference evidence="2" key="1">
    <citation type="submission" date="2023-07" db="EMBL/GenBank/DDBJ databases">
        <authorList>
            <consortium name="AG Swart"/>
            <person name="Singh M."/>
            <person name="Singh A."/>
            <person name="Seah K."/>
            <person name="Emmerich C."/>
        </authorList>
    </citation>
    <scope>NUCLEOTIDE SEQUENCE</scope>
    <source>
        <strain evidence="2">DP1</strain>
    </source>
</reference>
<feature type="region of interest" description="Disordered" evidence="1">
    <location>
        <begin position="130"/>
        <end position="183"/>
    </location>
</feature>
<gene>
    <name evidence="2" type="ORF">ECRASSUSDP1_LOCUS24330</name>
</gene>
<name>A0AAD1Y195_EUPCR</name>
<accession>A0AAD1Y195</accession>
<keyword evidence="3" id="KW-1185">Reference proteome</keyword>
<protein>
    <submittedName>
        <fullName evidence="2">Uncharacterized protein</fullName>
    </submittedName>
</protein>
<sequence length="217" mass="25423">MKFLLEKCSSKKVKTSLYKVKDINEIDKRSYKTHLEMLRNKSRIKRNRKEKKLNSENVLRAKRIERKKNNMFKDKLLLDKEYFSQKAIEATKGRARLSNKLVEKANDSLEEEKGEFDHIFVPFPEQNGKITHARGRLSTNEISIPPQRNDPGDVTPNSHSQEVRPSPEEPNSIRPSVRLNNDRHVNDSSSRLFEDFSDLNFAQITNHFDSFTHNHSF</sequence>
<proteinExistence type="predicted"/>
<organism evidence="2 3">
    <name type="scientific">Euplotes crassus</name>
    <dbReference type="NCBI Taxonomy" id="5936"/>
    <lineage>
        <taxon>Eukaryota</taxon>
        <taxon>Sar</taxon>
        <taxon>Alveolata</taxon>
        <taxon>Ciliophora</taxon>
        <taxon>Intramacronucleata</taxon>
        <taxon>Spirotrichea</taxon>
        <taxon>Hypotrichia</taxon>
        <taxon>Euplotida</taxon>
        <taxon>Euplotidae</taxon>
        <taxon>Moneuplotes</taxon>
    </lineage>
</organism>
<comment type="caution">
    <text evidence="2">The sequence shown here is derived from an EMBL/GenBank/DDBJ whole genome shotgun (WGS) entry which is preliminary data.</text>
</comment>
<evidence type="ECO:0000313" key="2">
    <source>
        <dbReference type="EMBL" id="CAI2382842.1"/>
    </source>
</evidence>